<dbReference type="InterPro" id="IPR001683">
    <property type="entry name" value="PX_dom"/>
</dbReference>
<name>A0AAN9KQ78_CANGL</name>
<dbReference type="SMART" id="SM00312">
    <property type="entry name" value="PX"/>
    <property type="match status" value="1"/>
</dbReference>
<accession>A0AAN9KQ78</accession>
<dbReference type="AlphaFoldDB" id="A0AAN9KQ78"/>
<gene>
    <name evidence="2" type="ORF">VNO77_30379</name>
</gene>
<dbReference type="PROSITE" id="PS50195">
    <property type="entry name" value="PX"/>
    <property type="match status" value="1"/>
</dbReference>
<dbReference type="GO" id="GO:0005768">
    <property type="term" value="C:endosome"/>
    <property type="evidence" value="ECO:0007669"/>
    <property type="project" value="UniProtKB-ARBA"/>
</dbReference>
<dbReference type="GO" id="GO:0015031">
    <property type="term" value="P:protein transport"/>
    <property type="evidence" value="ECO:0007669"/>
    <property type="project" value="InterPro"/>
</dbReference>
<evidence type="ECO:0000313" key="3">
    <source>
        <dbReference type="Proteomes" id="UP001367508"/>
    </source>
</evidence>
<comment type="caution">
    <text evidence="2">The sequence shown here is derived from an EMBL/GenBank/DDBJ whole genome shotgun (WGS) entry which is preliminary data.</text>
</comment>
<dbReference type="PANTHER" id="PTHR46856:SF1">
    <property type="entry name" value="PX DOMAIN-CONTAINING PROTEIN EREL1-RELATED"/>
    <property type="match status" value="1"/>
</dbReference>
<sequence length="477" mass="54394">MFILNIIRGQFYRVQVGVQSPEGIATLHGVLRRFNNFLKLHAKLKKEFLGKIIPAAPMKGLFPLKSRALLEERRCVLEELITKLLSDIEISRCASVASFLARKAAARSFICSAFLALPNFDIITSQHSNLQACRIWKEILFPMTDHNQCNRLFIQAHRCFGPDDNSEVGTIDLTLEEDMENPMEKLVKYGLSNIDEGLLMDKNKNNGNPDHSSLLAYNNAMELFMSRCMLRIDITGHSEVQFTGYTQVISPLDQHNKLNRIVSTTQRRIVSAITDREDLIVRLNQEVAAKDFHATKAILIEREKFTQMLWDMEDFRQKSLEMEMKLKSELDGIKVRIWQRNQLVSRVIPTGKSKADIKVLVKEVKSLRNSQFELKKELNESVNEKCEAEVEASSPQKRERGAGRDCLEKIAARDAGFFSTSFKRAMSDLVMKMKIMKSSSLTSPLNQLGIYDERIHHLVAEVRNLGKDCKSATSNAR</sequence>
<protein>
    <recommendedName>
        <fullName evidence="1">PX domain-containing protein</fullName>
    </recommendedName>
</protein>
<dbReference type="Proteomes" id="UP001367508">
    <property type="component" value="Unassembled WGS sequence"/>
</dbReference>
<dbReference type="GO" id="GO:0035091">
    <property type="term" value="F:phosphatidylinositol binding"/>
    <property type="evidence" value="ECO:0007669"/>
    <property type="project" value="InterPro"/>
</dbReference>
<dbReference type="SUPFAM" id="SSF64268">
    <property type="entry name" value="PX domain"/>
    <property type="match status" value="1"/>
</dbReference>
<dbReference type="Pfam" id="PF00787">
    <property type="entry name" value="PX"/>
    <property type="match status" value="1"/>
</dbReference>
<organism evidence="2 3">
    <name type="scientific">Canavalia gladiata</name>
    <name type="common">Sword bean</name>
    <name type="synonym">Dolichos gladiatus</name>
    <dbReference type="NCBI Taxonomy" id="3824"/>
    <lineage>
        <taxon>Eukaryota</taxon>
        <taxon>Viridiplantae</taxon>
        <taxon>Streptophyta</taxon>
        <taxon>Embryophyta</taxon>
        <taxon>Tracheophyta</taxon>
        <taxon>Spermatophyta</taxon>
        <taxon>Magnoliopsida</taxon>
        <taxon>eudicotyledons</taxon>
        <taxon>Gunneridae</taxon>
        <taxon>Pentapetalae</taxon>
        <taxon>rosids</taxon>
        <taxon>fabids</taxon>
        <taxon>Fabales</taxon>
        <taxon>Fabaceae</taxon>
        <taxon>Papilionoideae</taxon>
        <taxon>50 kb inversion clade</taxon>
        <taxon>NPAAA clade</taxon>
        <taxon>indigoferoid/millettioid clade</taxon>
        <taxon>Phaseoleae</taxon>
        <taxon>Canavalia</taxon>
    </lineage>
</organism>
<dbReference type="PANTHER" id="PTHR46856">
    <property type="entry name" value="PX DOMAIN-CONTAINING PROTEIN EREL1-RELATED"/>
    <property type="match status" value="1"/>
</dbReference>
<evidence type="ECO:0000313" key="2">
    <source>
        <dbReference type="EMBL" id="KAK7320681.1"/>
    </source>
</evidence>
<dbReference type="InterPro" id="IPR044588">
    <property type="entry name" value="EREX-like"/>
</dbReference>
<keyword evidence="3" id="KW-1185">Reference proteome</keyword>
<reference evidence="2 3" key="1">
    <citation type="submission" date="2024-01" db="EMBL/GenBank/DDBJ databases">
        <title>The genomes of 5 underutilized Papilionoideae crops provide insights into root nodulation and disease resistanc.</title>
        <authorList>
            <person name="Jiang F."/>
        </authorList>
    </citation>
    <scope>NUCLEOTIDE SEQUENCE [LARGE SCALE GENOMIC DNA]</scope>
    <source>
        <strain evidence="2">LVBAO_FW01</strain>
        <tissue evidence="2">Leaves</tissue>
    </source>
</reference>
<dbReference type="GO" id="GO:0016020">
    <property type="term" value="C:membrane"/>
    <property type="evidence" value="ECO:0007669"/>
    <property type="project" value="UniProtKB-ARBA"/>
</dbReference>
<evidence type="ECO:0000259" key="1">
    <source>
        <dbReference type="PROSITE" id="PS50195"/>
    </source>
</evidence>
<feature type="domain" description="PX" evidence="1">
    <location>
        <begin position="1"/>
        <end position="107"/>
    </location>
</feature>
<dbReference type="EMBL" id="JAYMYQ010000007">
    <property type="protein sequence ID" value="KAK7320681.1"/>
    <property type="molecule type" value="Genomic_DNA"/>
</dbReference>
<dbReference type="Gene3D" id="3.30.1520.10">
    <property type="entry name" value="Phox-like domain"/>
    <property type="match status" value="1"/>
</dbReference>
<dbReference type="InterPro" id="IPR036871">
    <property type="entry name" value="PX_dom_sf"/>
</dbReference>
<proteinExistence type="predicted"/>